<keyword evidence="1" id="KW-0175">Coiled coil</keyword>
<gene>
    <name evidence="3" type="ORF">A8990_15814</name>
</gene>
<dbReference type="RefSeq" id="WP_116192507.1">
    <property type="nucleotide sequence ID" value="NZ_QTTN01000058.1"/>
</dbReference>
<protein>
    <recommendedName>
        <fullName evidence="5">DUF2304 domain-containing protein</fullName>
    </recommendedName>
</protein>
<dbReference type="Proteomes" id="UP000256304">
    <property type="component" value="Unassembled WGS sequence"/>
</dbReference>
<evidence type="ECO:0008006" key="5">
    <source>
        <dbReference type="Google" id="ProtNLM"/>
    </source>
</evidence>
<evidence type="ECO:0000256" key="2">
    <source>
        <dbReference type="SAM" id="Phobius"/>
    </source>
</evidence>
<dbReference type="Pfam" id="PF10066">
    <property type="entry name" value="DUF2304"/>
    <property type="match status" value="1"/>
</dbReference>
<feature type="transmembrane region" description="Helical" evidence="2">
    <location>
        <begin position="57"/>
        <end position="80"/>
    </location>
</feature>
<sequence length="121" mass="13688">MNQLVAILITLFFLGLIVSFTVTQKLKDRYAFLWLVTAIAGVLAAACIPVLNRFALWLGIAYMPTFVFLITIIFILALLVRQTMSLSNQSEKMKRLTQEFAVMEKKLLDMQKAAEGQRDSV</sequence>
<keyword evidence="4" id="KW-1185">Reference proteome</keyword>
<evidence type="ECO:0000313" key="4">
    <source>
        <dbReference type="Proteomes" id="UP000256304"/>
    </source>
</evidence>
<keyword evidence="2" id="KW-0472">Membrane</keyword>
<dbReference type="OrthoDB" id="2620004at2"/>
<keyword evidence="2" id="KW-1133">Transmembrane helix</keyword>
<evidence type="ECO:0000313" key="3">
    <source>
        <dbReference type="EMBL" id="REE56477.1"/>
    </source>
</evidence>
<dbReference type="AlphaFoldDB" id="A0A3D9Q962"/>
<accession>A0A3D9Q962</accession>
<dbReference type="EMBL" id="QTTN01000058">
    <property type="protein sequence ID" value="REE56477.1"/>
    <property type="molecule type" value="Genomic_DNA"/>
</dbReference>
<feature type="coiled-coil region" evidence="1">
    <location>
        <begin position="86"/>
        <end position="113"/>
    </location>
</feature>
<feature type="transmembrane region" description="Helical" evidence="2">
    <location>
        <begin position="30"/>
        <end position="51"/>
    </location>
</feature>
<name>A0A3D9Q962_9BACL</name>
<proteinExistence type="predicted"/>
<comment type="caution">
    <text evidence="3">The sequence shown here is derived from an EMBL/GenBank/DDBJ whole genome shotgun (WGS) entry which is preliminary data.</text>
</comment>
<evidence type="ECO:0000256" key="1">
    <source>
        <dbReference type="SAM" id="Coils"/>
    </source>
</evidence>
<reference evidence="3 4" key="1">
    <citation type="submission" date="2018-08" db="EMBL/GenBank/DDBJ databases">
        <title>Genomic Encyclopedia of Type Strains, Phase III (KMG-III): the genomes of soil and plant-associated and newly described type strains.</title>
        <authorList>
            <person name="Whitman W."/>
        </authorList>
    </citation>
    <scope>NUCLEOTIDE SEQUENCE [LARGE SCALE GENOMIC DNA]</scope>
    <source>
        <strain evidence="3 4">CGMCC 1.10966</strain>
    </source>
</reference>
<dbReference type="InterPro" id="IPR019277">
    <property type="entry name" value="DUF2304"/>
</dbReference>
<organism evidence="3 4">
    <name type="scientific">Paenibacillus taihuensis</name>
    <dbReference type="NCBI Taxonomy" id="1156355"/>
    <lineage>
        <taxon>Bacteria</taxon>
        <taxon>Bacillati</taxon>
        <taxon>Bacillota</taxon>
        <taxon>Bacilli</taxon>
        <taxon>Bacillales</taxon>
        <taxon>Paenibacillaceae</taxon>
        <taxon>Paenibacillus</taxon>
    </lineage>
</organism>
<feature type="transmembrane region" description="Helical" evidence="2">
    <location>
        <begin position="6"/>
        <end position="23"/>
    </location>
</feature>
<keyword evidence="2" id="KW-0812">Transmembrane</keyword>